<proteinExistence type="predicted"/>
<dbReference type="Proteomes" id="UP000324996">
    <property type="component" value="Unassembled WGS sequence"/>
</dbReference>
<reference evidence="2 3" key="1">
    <citation type="submission" date="2019-09" db="EMBL/GenBank/DDBJ databases">
        <title>NBRP : Genome information of microbial organism related human and environment.</title>
        <authorList>
            <person name="Hattori M."/>
            <person name="Oshima K."/>
            <person name="Inaba H."/>
            <person name="Suda W."/>
            <person name="Sakamoto M."/>
            <person name="Iino T."/>
            <person name="Kitahara M."/>
            <person name="Oshida Y."/>
            <person name="Iida T."/>
            <person name="Kudo T."/>
            <person name="Itoh T."/>
            <person name="Ohkuma M."/>
        </authorList>
    </citation>
    <scope>NUCLEOTIDE SEQUENCE [LARGE SCALE GENOMIC DNA]</scope>
    <source>
        <strain evidence="2 3">Q-1</strain>
    </source>
</reference>
<evidence type="ECO:0000313" key="3">
    <source>
        <dbReference type="Proteomes" id="UP000324996"/>
    </source>
</evidence>
<protein>
    <recommendedName>
        <fullName evidence="4">Cytochrome C oxidase assembly protein</fullName>
    </recommendedName>
</protein>
<keyword evidence="1" id="KW-1133">Transmembrane helix</keyword>
<dbReference type="AlphaFoldDB" id="A0A5A7N677"/>
<accession>A0A5A7N677</accession>
<sequence length="40" mass="4603">MDPEFEKRRKQRNIGLALVLVGMVIVFFIVTLVKLQELSA</sequence>
<comment type="caution">
    <text evidence="2">The sequence shown here is derived from an EMBL/GenBank/DDBJ whole genome shotgun (WGS) entry which is preliminary data.</text>
</comment>
<organism evidence="2 3">
    <name type="scientific">Iodidimonas nitroreducens</name>
    <dbReference type="NCBI Taxonomy" id="1236968"/>
    <lineage>
        <taxon>Bacteria</taxon>
        <taxon>Pseudomonadati</taxon>
        <taxon>Pseudomonadota</taxon>
        <taxon>Alphaproteobacteria</taxon>
        <taxon>Iodidimonadales</taxon>
        <taxon>Iodidimonadaceae</taxon>
        <taxon>Iodidimonas</taxon>
    </lineage>
</organism>
<name>A0A5A7N677_9PROT</name>
<evidence type="ECO:0008006" key="4">
    <source>
        <dbReference type="Google" id="ProtNLM"/>
    </source>
</evidence>
<gene>
    <name evidence="2" type="ORF">JCM17846_14830</name>
</gene>
<keyword evidence="3" id="KW-1185">Reference proteome</keyword>
<keyword evidence="1" id="KW-0472">Membrane</keyword>
<keyword evidence="1" id="KW-0812">Transmembrane</keyword>
<evidence type="ECO:0000313" key="2">
    <source>
        <dbReference type="EMBL" id="GER03801.1"/>
    </source>
</evidence>
<dbReference type="EMBL" id="BKCN01000006">
    <property type="protein sequence ID" value="GER03801.1"/>
    <property type="molecule type" value="Genomic_DNA"/>
</dbReference>
<feature type="transmembrane region" description="Helical" evidence="1">
    <location>
        <begin position="12"/>
        <end position="33"/>
    </location>
</feature>
<dbReference type="RefSeq" id="WP_281301303.1">
    <property type="nucleotide sequence ID" value="NZ_BKCN01000006.1"/>
</dbReference>
<evidence type="ECO:0000256" key="1">
    <source>
        <dbReference type="SAM" id="Phobius"/>
    </source>
</evidence>